<dbReference type="Proteomes" id="UP000297385">
    <property type="component" value="Unassembled WGS sequence"/>
</dbReference>
<gene>
    <name evidence="5" type="ORF">E2553_33470</name>
</gene>
<dbReference type="InterPro" id="IPR011990">
    <property type="entry name" value="TPR-like_helical_dom_sf"/>
</dbReference>
<evidence type="ECO:0000259" key="4">
    <source>
        <dbReference type="PROSITE" id="PS50043"/>
    </source>
</evidence>
<evidence type="ECO:0000256" key="3">
    <source>
        <dbReference type="ARBA" id="ARBA00023163"/>
    </source>
</evidence>
<evidence type="ECO:0000313" key="6">
    <source>
        <dbReference type="Proteomes" id="UP000297385"/>
    </source>
</evidence>
<dbReference type="GO" id="GO:0006355">
    <property type="term" value="P:regulation of DNA-templated transcription"/>
    <property type="evidence" value="ECO:0007669"/>
    <property type="project" value="InterPro"/>
</dbReference>
<feature type="domain" description="HTH luxR-type" evidence="4">
    <location>
        <begin position="832"/>
        <end position="897"/>
    </location>
</feature>
<keyword evidence="3" id="KW-0804">Transcription</keyword>
<dbReference type="PRINTS" id="PR00038">
    <property type="entry name" value="HTHLUXR"/>
</dbReference>
<dbReference type="InterPro" id="IPR036388">
    <property type="entry name" value="WH-like_DNA-bd_sf"/>
</dbReference>
<dbReference type="Pfam" id="PF00196">
    <property type="entry name" value="GerE"/>
    <property type="match status" value="1"/>
</dbReference>
<dbReference type="PANTHER" id="PTHR44688:SF16">
    <property type="entry name" value="DNA-BINDING TRANSCRIPTIONAL ACTIVATOR DEVR_DOSR"/>
    <property type="match status" value="1"/>
</dbReference>
<sequence>MNTPTPKHLVSTKFSPPRIGAKYITRVDLLAQLQRKRHCRLSLVTGSAGYGKTTLLAQWRKVCLKASAEVAWLALTADDKGYADFSTALFAAMQRIGISVATDLSLEVAGAAAMDAAIAAIVEAAVGLPKELYLMIDDYQYVEAPLAHKFMQKLVDQGPGNLHFVIGSRLTPPLSLSRLRMMDQIVELDSDGLPFDLAETRSFVDENLGPGKINADELTLIHELTGGWPSCIQLIIIMLRNRPDARAALGDLIWRSSDLQAYLSEEVMAQLPAELSEFAVALSIFRRFSAPLAREVTGNERAADLLERMEDENLLITRVDSDDRTAWYRFHPLFGEFLATRLARREGDAVRDLHRRASRWFAAHGLLAEAVRHASAGEDVEFAASVIERAAPATWSVEYLGPTLHLLERLPEQTLLSHQRLLFIACLTVALTTRPAKAKAWLAHLQATAASADPEIASSLPLVHAAIAFQHDDTQRMIELLEPHRGDTFDNPFLQYLLVAELCAAYAAAGRFTEARRLFNLHPVPPAERNNDMALVAQATRASTILLEGNAREAERESAGLLTRSVQAVGRHSISANICASVLADACYELDRIDVARETIANRRGLLHSSGPDVLIHTSLCRARLDLLQESADAALDFVQQQTAHLRSMRQIRAVAHMLAEQVKILLLKHDHAGALETLTLLDEIAEAHAAEQGSKAEIPAIAALARARVLRHDQPEEALRALQITRRHAEAFGRGRLAALADLLSAIVFAEQRSDDDAQACFARAVEAAQRLGLVRTFVDEGAAAGRLLAKMVREGKLEGATLQYATGLLEKFPDSAISEGLAGNARRTGASKLQPVLTQRELEILSLVGQAMSNKRIALALDITIETVKWNLRNIFSKLGVSSRYDAMVWARKQELIR</sequence>
<dbReference type="InterPro" id="IPR000792">
    <property type="entry name" value="Tscrpt_reg_LuxR_C"/>
</dbReference>
<dbReference type="GO" id="GO:0003677">
    <property type="term" value="F:DNA binding"/>
    <property type="evidence" value="ECO:0007669"/>
    <property type="project" value="UniProtKB-KW"/>
</dbReference>
<dbReference type="GeneID" id="97309618"/>
<dbReference type="RefSeq" id="WP_134464724.1">
    <property type="nucleotide sequence ID" value="NZ_JBHMFL010000009.1"/>
</dbReference>
<dbReference type="CDD" id="cd06170">
    <property type="entry name" value="LuxR_C_like"/>
    <property type="match status" value="1"/>
</dbReference>
<protein>
    <submittedName>
        <fullName evidence="5">Helix-turn-helix transcriptional regulator</fullName>
    </submittedName>
</protein>
<dbReference type="PROSITE" id="PS50043">
    <property type="entry name" value="HTH_LUXR_2"/>
    <property type="match status" value="1"/>
</dbReference>
<dbReference type="Gene3D" id="1.10.10.10">
    <property type="entry name" value="Winged helix-like DNA-binding domain superfamily/Winged helix DNA-binding domain"/>
    <property type="match status" value="1"/>
</dbReference>
<evidence type="ECO:0000256" key="2">
    <source>
        <dbReference type="ARBA" id="ARBA00023125"/>
    </source>
</evidence>
<dbReference type="AlphaFoldDB" id="A0A4Y8MVT7"/>
<dbReference type="InterPro" id="IPR027417">
    <property type="entry name" value="P-loop_NTPase"/>
</dbReference>
<dbReference type="Gene3D" id="1.25.40.10">
    <property type="entry name" value="Tetratricopeptide repeat domain"/>
    <property type="match status" value="1"/>
</dbReference>
<reference evidence="5 6" key="1">
    <citation type="submission" date="2019-03" db="EMBL/GenBank/DDBJ databases">
        <title>Complete Genome Sequence of Paraburkholderia dipogonis ICMP 19430T, a Nitrogen-fixing Symbiont of the South African Invasive Legume Dipogon lignosus in New Zealand.</title>
        <authorList>
            <person name="De Meyer S.E."/>
        </authorList>
    </citation>
    <scope>NUCLEOTIDE SEQUENCE [LARGE SCALE GENOMIC DNA]</scope>
    <source>
        <strain evidence="5 6">ICMP 19430</strain>
    </source>
</reference>
<keyword evidence="2" id="KW-0238">DNA-binding</keyword>
<accession>A0A4Y8MVT7</accession>
<dbReference type="InterPro" id="IPR016032">
    <property type="entry name" value="Sig_transdc_resp-reg_C-effctor"/>
</dbReference>
<dbReference type="PANTHER" id="PTHR44688">
    <property type="entry name" value="DNA-BINDING TRANSCRIPTIONAL ACTIVATOR DEVR_DOSR"/>
    <property type="match status" value="1"/>
</dbReference>
<evidence type="ECO:0000256" key="1">
    <source>
        <dbReference type="ARBA" id="ARBA00023015"/>
    </source>
</evidence>
<dbReference type="EMBL" id="SNVI01000002">
    <property type="protein sequence ID" value="TFE41571.1"/>
    <property type="molecule type" value="Genomic_DNA"/>
</dbReference>
<dbReference type="Pfam" id="PF25873">
    <property type="entry name" value="WHD_MalT"/>
    <property type="match status" value="1"/>
</dbReference>
<evidence type="ECO:0000313" key="5">
    <source>
        <dbReference type="EMBL" id="TFE41571.1"/>
    </source>
</evidence>
<dbReference type="SUPFAM" id="SSF52540">
    <property type="entry name" value="P-loop containing nucleoside triphosphate hydrolases"/>
    <property type="match status" value="1"/>
</dbReference>
<organism evidence="5 6">
    <name type="scientific">Paraburkholderia dipogonis</name>
    <dbReference type="NCBI Taxonomy" id="1211383"/>
    <lineage>
        <taxon>Bacteria</taxon>
        <taxon>Pseudomonadati</taxon>
        <taxon>Pseudomonadota</taxon>
        <taxon>Betaproteobacteria</taxon>
        <taxon>Burkholderiales</taxon>
        <taxon>Burkholderiaceae</taxon>
        <taxon>Paraburkholderia</taxon>
    </lineage>
</organism>
<keyword evidence="1" id="KW-0805">Transcription regulation</keyword>
<comment type="caution">
    <text evidence="5">The sequence shown here is derived from an EMBL/GenBank/DDBJ whole genome shotgun (WGS) entry which is preliminary data.</text>
</comment>
<dbReference type="SMART" id="SM00421">
    <property type="entry name" value="HTH_LUXR"/>
    <property type="match status" value="1"/>
</dbReference>
<name>A0A4Y8MVT7_9BURK</name>
<proteinExistence type="predicted"/>
<dbReference type="InterPro" id="IPR059106">
    <property type="entry name" value="WHD_MalT"/>
</dbReference>
<dbReference type="SUPFAM" id="SSF46894">
    <property type="entry name" value="C-terminal effector domain of the bipartite response regulators"/>
    <property type="match status" value="1"/>
</dbReference>
<dbReference type="SUPFAM" id="SSF48452">
    <property type="entry name" value="TPR-like"/>
    <property type="match status" value="1"/>
</dbReference>